<dbReference type="GeneTree" id="ENSGT00990000204328"/>
<reference evidence="4" key="3">
    <citation type="submission" date="2025-08" db="UniProtKB">
        <authorList>
            <consortium name="Ensembl"/>
        </authorList>
    </citation>
    <scope>IDENTIFICATION</scope>
    <source>
        <strain evidence="4">JP 163 A</strain>
    </source>
</reference>
<evidence type="ECO:0000259" key="3">
    <source>
        <dbReference type="PROSITE" id="PS50041"/>
    </source>
</evidence>
<name>A0A3B5R8J4_XIPMA</name>
<dbReference type="InterPro" id="IPR001304">
    <property type="entry name" value="C-type_lectin-like"/>
</dbReference>
<dbReference type="AlphaFoldDB" id="A0A3B5R8J4"/>
<evidence type="ECO:0000313" key="5">
    <source>
        <dbReference type="Proteomes" id="UP000002852"/>
    </source>
</evidence>
<reference evidence="5" key="2">
    <citation type="journal article" date="2013" name="Nat. Genet.">
        <title>The genome of the platyfish, Xiphophorus maculatus, provides insights into evolutionary adaptation and several complex traits.</title>
        <authorList>
            <person name="Schartl M."/>
            <person name="Walter R.B."/>
            <person name="Shen Y."/>
            <person name="Garcia T."/>
            <person name="Catchen J."/>
            <person name="Amores A."/>
            <person name="Braasch I."/>
            <person name="Chalopin D."/>
            <person name="Volff J.N."/>
            <person name="Lesch K.P."/>
            <person name="Bisazza A."/>
            <person name="Minx P."/>
            <person name="Hillier L."/>
            <person name="Wilson R.K."/>
            <person name="Fuerstenberg S."/>
            <person name="Boore J."/>
            <person name="Searle S."/>
            <person name="Postlethwait J.H."/>
            <person name="Warren W.C."/>
        </authorList>
    </citation>
    <scope>NUCLEOTIDE SEQUENCE [LARGE SCALE GENOMIC DNA]</scope>
    <source>
        <strain evidence="5">JP 163 A</strain>
    </source>
</reference>
<reference evidence="5" key="1">
    <citation type="submission" date="2012-01" db="EMBL/GenBank/DDBJ databases">
        <authorList>
            <person name="Walter R."/>
            <person name="Schartl M."/>
            <person name="Warren W."/>
        </authorList>
    </citation>
    <scope>NUCLEOTIDE SEQUENCE [LARGE SCALE GENOMIC DNA]</scope>
    <source>
        <strain evidence="5">JP 163 A</strain>
    </source>
</reference>
<accession>A0A3B5R8J4</accession>
<dbReference type="Pfam" id="PF00059">
    <property type="entry name" value="Lectin_C"/>
    <property type="match status" value="1"/>
</dbReference>
<dbReference type="InterPro" id="IPR016187">
    <property type="entry name" value="CTDL_fold"/>
</dbReference>
<dbReference type="Gene3D" id="3.10.100.10">
    <property type="entry name" value="Mannose-Binding Protein A, subunit A"/>
    <property type="match status" value="1"/>
</dbReference>
<feature type="domain" description="C-type lectin" evidence="3">
    <location>
        <begin position="25"/>
        <end position="107"/>
    </location>
</feature>
<evidence type="ECO:0000256" key="2">
    <source>
        <dbReference type="SAM" id="SignalP"/>
    </source>
</evidence>
<dbReference type="SUPFAM" id="SSF56436">
    <property type="entry name" value="C-type lectin-like"/>
    <property type="match status" value="1"/>
</dbReference>
<keyword evidence="2" id="KW-0732">Signal</keyword>
<feature type="chain" id="PRO_5017306944" description="C-type lectin domain-containing protein" evidence="2">
    <location>
        <begin position="20"/>
        <end position="113"/>
    </location>
</feature>
<sequence length="113" mass="12861">MLLIFSLGLALVAVSPSNGNEQQLSRILVQLQLDLLEEQNYVNSVIKSFDPTQAFTWIGLSDLHKEGSWMRSDGVQKAREHCGHINMHPHYKWNDNVCSETLSFVCGMRRVCQ</sequence>
<proteinExistence type="predicted"/>
<dbReference type="PROSITE" id="PS00615">
    <property type="entry name" value="C_TYPE_LECTIN_1"/>
    <property type="match status" value="1"/>
</dbReference>
<dbReference type="Ensembl" id="ENSXMAT00000027796.1">
    <property type="protein sequence ID" value="ENSXMAP00000039160.1"/>
    <property type="gene ID" value="ENSXMAG00000025378.1"/>
</dbReference>
<evidence type="ECO:0000313" key="4">
    <source>
        <dbReference type="Ensembl" id="ENSXMAP00000039160.1"/>
    </source>
</evidence>
<dbReference type="InterPro" id="IPR016186">
    <property type="entry name" value="C-type_lectin-like/link_sf"/>
</dbReference>
<dbReference type="CDD" id="cd00037">
    <property type="entry name" value="CLECT"/>
    <property type="match status" value="1"/>
</dbReference>
<reference evidence="4" key="4">
    <citation type="submission" date="2025-09" db="UniProtKB">
        <authorList>
            <consortium name="Ensembl"/>
        </authorList>
    </citation>
    <scope>IDENTIFICATION</scope>
    <source>
        <strain evidence="4">JP 163 A</strain>
    </source>
</reference>
<dbReference type="PROSITE" id="PS50041">
    <property type="entry name" value="C_TYPE_LECTIN_2"/>
    <property type="match status" value="1"/>
</dbReference>
<keyword evidence="1" id="KW-1015">Disulfide bond</keyword>
<dbReference type="Proteomes" id="UP000002852">
    <property type="component" value="Unassembled WGS sequence"/>
</dbReference>
<keyword evidence="5" id="KW-1185">Reference proteome</keyword>
<protein>
    <recommendedName>
        <fullName evidence="3">C-type lectin domain-containing protein</fullName>
    </recommendedName>
</protein>
<evidence type="ECO:0000256" key="1">
    <source>
        <dbReference type="ARBA" id="ARBA00023157"/>
    </source>
</evidence>
<feature type="signal peptide" evidence="2">
    <location>
        <begin position="1"/>
        <end position="19"/>
    </location>
</feature>
<dbReference type="InParanoid" id="A0A3B5R8J4"/>
<dbReference type="InterPro" id="IPR018378">
    <property type="entry name" value="C-type_lectin_CS"/>
</dbReference>
<organism evidence="4 5">
    <name type="scientific">Xiphophorus maculatus</name>
    <name type="common">Southern platyfish</name>
    <name type="synonym">Platypoecilus maculatus</name>
    <dbReference type="NCBI Taxonomy" id="8083"/>
    <lineage>
        <taxon>Eukaryota</taxon>
        <taxon>Metazoa</taxon>
        <taxon>Chordata</taxon>
        <taxon>Craniata</taxon>
        <taxon>Vertebrata</taxon>
        <taxon>Euteleostomi</taxon>
        <taxon>Actinopterygii</taxon>
        <taxon>Neopterygii</taxon>
        <taxon>Teleostei</taxon>
        <taxon>Neoteleostei</taxon>
        <taxon>Acanthomorphata</taxon>
        <taxon>Ovalentaria</taxon>
        <taxon>Atherinomorphae</taxon>
        <taxon>Cyprinodontiformes</taxon>
        <taxon>Poeciliidae</taxon>
        <taxon>Poeciliinae</taxon>
        <taxon>Xiphophorus</taxon>
    </lineage>
</organism>